<dbReference type="Pfam" id="PF00990">
    <property type="entry name" value="GGDEF"/>
    <property type="match status" value="1"/>
</dbReference>
<reference evidence="6" key="1">
    <citation type="submission" date="2022-07" db="EMBL/GenBank/DDBJ databases">
        <title>Complete genome sequence of Salinispirillum sp. LH10-3-1 capable of multiple carbohydrate inversion isolated from a soda lake.</title>
        <authorList>
            <person name="Liu J."/>
            <person name="Zhai Y."/>
            <person name="Zhang H."/>
            <person name="Yang H."/>
            <person name="Qu J."/>
            <person name="Li J."/>
        </authorList>
    </citation>
    <scope>NUCLEOTIDE SEQUENCE</scope>
    <source>
        <strain evidence="6">LH 10-3-1</strain>
    </source>
</reference>
<feature type="transmembrane region" description="Helical" evidence="4">
    <location>
        <begin position="124"/>
        <end position="141"/>
    </location>
</feature>
<dbReference type="NCBIfam" id="TIGR00254">
    <property type="entry name" value="GGDEF"/>
    <property type="match status" value="1"/>
</dbReference>
<proteinExistence type="predicted"/>
<dbReference type="PROSITE" id="PS50887">
    <property type="entry name" value="GGDEF"/>
    <property type="match status" value="1"/>
</dbReference>
<feature type="transmembrane region" description="Helical" evidence="4">
    <location>
        <begin position="153"/>
        <end position="173"/>
    </location>
</feature>
<evidence type="ECO:0000256" key="4">
    <source>
        <dbReference type="SAM" id="Phobius"/>
    </source>
</evidence>
<sequence>MLTPKHNDSLQAVQAGLIVSHRRSLMRLMLVLATLALSGFALLNLATGRFLLGFVELLAASAIAYSLVRFRQAKKLQLWTFGLLIPLFLIISLSIVVPDATTTSFVWVMIMPVLSYLLLGRLKGFLLAAPFMVLCGFYYVFFRFEATHGLNSIIALVNPVLCGLLILVFMHVYEHSRARAYDMLIRLAATDPLTGLDNRGRFQQRLNQCIAEATRRKDSFALVLLDIDHFKRVNDTYGHDAGDEALRYLSERLLKRLRSTDIVARLGGEEFAVILKDVDASTARQLTEELRLALDESHLSYQSHDIHLTATFGVALWPQDAQLPNQLYQVADRRLYTGKHLGRNRTIDNDDVIIAADEPMTGSSAL</sequence>
<comment type="catalytic activity">
    <reaction evidence="3">
        <text>2 GTP = 3',3'-c-di-GMP + 2 diphosphate</text>
        <dbReference type="Rhea" id="RHEA:24898"/>
        <dbReference type="ChEBI" id="CHEBI:33019"/>
        <dbReference type="ChEBI" id="CHEBI:37565"/>
        <dbReference type="ChEBI" id="CHEBI:58805"/>
        <dbReference type="EC" id="2.7.7.65"/>
    </reaction>
</comment>
<keyword evidence="4" id="KW-0472">Membrane</keyword>
<dbReference type="PANTHER" id="PTHR45138:SF9">
    <property type="entry name" value="DIGUANYLATE CYCLASE DGCM-RELATED"/>
    <property type="match status" value="1"/>
</dbReference>
<dbReference type="EMBL" id="CP101717">
    <property type="protein sequence ID" value="WLD58438.1"/>
    <property type="molecule type" value="Genomic_DNA"/>
</dbReference>
<dbReference type="AlphaFoldDB" id="A0AB38YH57"/>
<dbReference type="SMART" id="SM00267">
    <property type="entry name" value="GGDEF"/>
    <property type="match status" value="1"/>
</dbReference>
<evidence type="ECO:0000256" key="3">
    <source>
        <dbReference type="ARBA" id="ARBA00034247"/>
    </source>
</evidence>
<feature type="domain" description="GGDEF" evidence="5">
    <location>
        <begin position="218"/>
        <end position="351"/>
    </location>
</feature>
<evidence type="ECO:0000256" key="2">
    <source>
        <dbReference type="ARBA" id="ARBA00012528"/>
    </source>
</evidence>
<feature type="transmembrane region" description="Helical" evidence="4">
    <location>
        <begin position="25"/>
        <end position="43"/>
    </location>
</feature>
<dbReference type="SUPFAM" id="SSF55073">
    <property type="entry name" value="Nucleotide cyclase"/>
    <property type="match status" value="1"/>
</dbReference>
<keyword evidence="4" id="KW-1133">Transmembrane helix</keyword>
<dbReference type="CDD" id="cd01949">
    <property type="entry name" value="GGDEF"/>
    <property type="match status" value="1"/>
</dbReference>
<evidence type="ECO:0000256" key="1">
    <source>
        <dbReference type="ARBA" id="ARBA00001946"/>
    </source>
</evidence>
<comment type="cofactor">
    <cofactor evidence="1">
        <name>Mg(2+)</name>
        <dbReference type="ChEBI" id="CHEBI:18420"/>
    </cofactor>
</comment>
<dbReference type="InterPro" id="IPR029787">
    <property type="entry name" value="Nucleotide_cyclase"/>
</dbReference>
<dbReference type="InterPro" id="IPR050469">
    <property type="entry name" value="Diguanylate_Cyclase"/>
</dbReference>
<evidence type="ECO:0000259" key="5">
    <source>
        <dbReference type="PROSITE" id="PS50887"/>
    </source>
</evidence>
<protein>
    <recommendedName>
        <fullName evidence="2">diguanylate cyclase</fullName>
        <ecNumber evidence="2">2.7.7.65</ecNumber>
    </recommendedName>
</protein>
<feature type="transmembrane region" description="Helical" evidence="4">
    <location>
        <begin position="49"/>
        <end position="67"/>
    </location>
</feature>
<dbReference type="EC" id="2.7.7.65" evidence="2"/>
<accession>A0AB38YH57</accession>
<dbReference type="Gene3D" id="3.30.70.270">
    <property type="match status" value="1"/>
</dbReference>
<dbReference type="FunFam" id="3.30.70.270:FF:000001">
    <property type="entry name" value="Diguanylate cyclase domain protein"/>
    <property type="match status" value="1"/>
</dbReference>
<dbReference type="GO" id="GO:0052621">
    <property type="term" value="F:diguanylate cyclase activity"/>
    <property type="evidence" value="ECO:0007669"/>
    <property type="project" value="UniProtKB-EC"/>
</dbReference>
<dbReference type="PANTHER" id="PTHR45138">
    <property type="entry name" value="REGULATORY COMPONENTS OF SENSORY TRANSDUCTION SYSTEM"/>
    <property type="match status" value="1"/>
</dbReference>
<dbReference type="InterPro" id="IPR000160">
    <property type="entry name" value="GGDEF_dom"/>
</dbReference>
<dbReference type="RefSeq" id="WP_304995723.1">
    <property type="nucleotide sequence ID" value="NZ_CP101717.1"/>
</dbReference>
<dbReference type="InterPro" id="IPR048435">
    <property type="entry name" value="MASE6"/>
</dbReference>
<keyword evidence="4" id="KW-0812">Transmembrane</keyword>
<feature type="transmembrane region" description="Helical" evidence="4">
    <location>
        <begin position="103"/>
        <end position="119"/>
    </location>
</feature>
<feature type="transmembrane region" description="Helical" evidence="4">
    <location>
        <begin position="79"/>
        <end position="97"/>
    </location>
</feature>
<name>A0AB38YH57_9GAMM</name>
<organism evidence="6">
    <name type="scientific">Salinispirillum sp. LH 10-3-1</name>
    <dbReference type="NCBI Taxonomy" id="2952525"/>
    <lineage>
        <taxon>Bacteria</taxon>
        <taxon>Pseudomonadati</taxon>
        <taxon>Pseudomonadota</taxon>
        <taxon>Gammaproteobacteria</taxon>
        <taxon>Oceanospirillales</taxon>
        <taxon>Saccharospirillaceae</taxon>
        <taxon>Salinispirillum</taxon>
    </lineage>
</organism>
<gene>
    <name evidence="6" type="ORF">NFC81_01260</name>
</gene>
<dbReference type="InterPro" id="IPR043128">
    <property type="entry name" value="Rev_trsase/Diguanyl_cyclase"/>
</dbReference>
<dbReference type="Pfam" id="PF20966">
    <property type="entry name" value="MASE6"/>
    <property type="match status" value="1"/>
</dbReference>
<evidence type="ECO:0000313" key="6">
    <source>
        <dbReference type="EMBL" id="WLD58438.1"/>
    </source>
</evidence>